<protein>
    <submittedName>
        <fullName evidence="4">GCN5-related N-acetyltransferase</fullName>
    </submittedName>
</protein>
<dbReference type="PANTHER" id="PTHR43877:SF2">
    <property type="entry name" value="AMINOALKYLPHOSPHONATE N-ACETYLTRANSFERASE-RELATED"/>
    <property type="match status" value="1"/>
</dbReference>
<gene>
    <name evidence="4" type="ordered locus">Snas_6073</name>
</gene>
<dbReference type="PROSITE" id="PS51186">
    <property type="entry name" value="GNAT"/>
    <property type="match status" value="1"/>
</dbReference>
<feature type="domain" description="N-acetyltransferase" evidence="3">
    <location>
        <begin position="3"/>
        <end position="162"/>
    </location>
</feature>
<dbReference type="SUPFAM" id="SSF55729">
    <property type="entry name" value="Acyl-CoA N-acyltransferases (Nat)"/>
    <property type="match status" value="1"/>
</dbReference>
<evidence type="ECO:0000313" key="5">
    <source>
        <dbReference type="Proteomes" id="UP000000844"/>
    </source>
</evidence>
<dbReference type="KEGG" id="sna:Snas_6073"/>
<dbReference type="Proteomes" id="UP000000844">
    <property type="component" value="Chromosome"/>
</dbReference>
<accession>D3Q1B7</accession>
<dbReference type="eggNOG" id="COG0456">
    <property type="taxonomic scope" value="Bacteria"/>
</dbReference>
<dbReference type="STRING" id="446470.Snas_6073"/>
<reference evidence="4 5" key="1">
    <citation type="journal article" date="2009" name="Stand. Genomic Sci.">
        <title>Complete genome sequence of Stackebrandtia nassauensis type strain (LLR-40K-21).</title>
        <authorList>
            <person name="Munk C."/>
            <person name="Lapidus A."/>
            <person name="Copeland A."/>
            <person name="Jando M."/>
            <person name="Mayilraj S."/>
            <person name="Glavina Del Rio T."/>
            <person name="Nolan M."/>
            <person name="Chen F."/>
            <person name="Lucas S."/>
            <person name="Tice H."/>
            <person name="Cheng J.F."/>
            <person name="Han C."/>
            <person name="Detter J.C."/>
            <person name="Bruce D."/>
            <person name="Goodwin L."/>
            <person name="Chain P."/>
            <person name="Pitluck S."/>
            <person name="Goker M."/>
            <person name="Ovchinikova G."/>
            <person name="Pati A."/>
            <person name="Ivanova N."/>
            <person name="Mavromatis K."/>
            <person name="Chen A."/>
            <person name="Palaniappan K."/>
            <person name="Land M."/>
            <person name="Hauser L."/>
            <person name="Chang Y.J."/>
            <person name="Jeffries C.D."/>
            <person name="Bristow J."/>
            <person name="Eisen J.A."/>
            <person name="Markowitz V."/>
            <person name="Hugenholtz P."/>
            <person name="Kyrpides N.C."/>
            <person name="Klenk H.P."/>
        </authorList>
    </citation>
    <scope>NUCLEOTIDE SEQUENCE [LARGE SCALE GENOMIC DNA]</scope>
    <source>
        <strain evidence="5">DSM 44728 / CIP 108903 / NRRL B-16338 / NBRC 102104 / LLR-40K-21</strain>
    </source>
</reference>
<evidence type="ECO:0000256" key="2">
    <source>
        <dbReference type="ARBA" id="ARBA00023315"/>
    </source>
</evidence>
<dbReference type="RefSeq" id="WP_013021268.1">
    <property type="nucleotide sequence ID" value="NC_013947.1"/>
</dbReference>
<name>D3Q1B7_STANL</name>
<keyword evidence="1 4" id="KW-0808">Transferase</keyword>
<evidence type="ECO:0000256" key="1">
    <source>
        <dbReference type="ARBA" id="ARBA00022679"/>
    </source>
</evidence>
<dbReference type="GO" id="GO:0016747">
    <property type="term" value="F:acyltransferase activity, transferring groups other than amino-acyl groups"/>
    <property type="evidence" value="ECO:0007669"/>
    <property type="project" value="InterPro"/>
</dbReference>
<dbReference type="PANTHER" id="PTHR43877">
    <property type="entry name" value="AMINOALKYLPHOSPHONATE N-ACETYLTRANSFERASE-RELATED-RELATED"/>
    <property type="match status" value="1"/>
</dbReference>
<dbReference type="HOGENOM" id="CLU_1591066_0_0_11"/>
<keyword evidence="2" id="KW-0012">Acyltransferase</keyword>
<organism evidence="4 5">
    <name type="scientific">Stackebrandtia nassauensis (strain DSM 44728 / CIP 108903 / NRRL B-16338 / NBRC 102104 / LLR-40K-21)</name>
    <dbReference type="NCBI Taxonomy" id="446470"/>
    <lineage>
        <taxon>Bacteria</taxon>
        <taxon>Bacillati</taxon>
        <taxon>Actinomycetota</taxon>
        <taxon>Actinomycetes</taxon>
        <taxon>Glycomycetales</taxon>
        <taxon>Glycomycetaceae</taxon>
        <taxon>Stackebrandtia</taxon>
    </lineage>
</organism>
<dbReference type="EMBL" id="CP001778">
    <property type="protein sequence ID" value="ADD45697.1"/>
    <property type="molecule type" value="Genomic_DNA"/>
</dbReference>
<sequence length="168" mass="18738">MSVEIRGYRPATDHPACRSLWVEMTGAHRQFYDDPTIGGADPGAGFEDYLTNISLSGMWVAVTEGEVVGFTGLLIEGRHGEVEPLVVTEKARDRGIGTQLLDRIAAEADKRGLEYLTIQPVTRNIAGLRCFHDAGYTALSQVTLTKDLRNRHHEWKDGIELHGLQFRY</sequence>
<dbReference type="CDD" id="cd04301">
    <property type="entry name" value="NAT_SF"/>
    <property type="match status" value="1"/>
</dbReference>
<dbReference type="InterPro" id="IPR016181">
    <property type="entry name" value="Acyl_CoA_acyltransferase"/>
</dbReference>
<keyword evidence="5" id="KW-1185">Reference proteome</keyword>
<dbReference type="Gene3D" id="3.40.630.30">
    <property type="match status" value="1"/>
</dbReference>
<dbReference type="Pfam" id="PF00583">
    <property type="entry name" value="Acetyltransf_1"/>
    <property type="match status" value="1"/>
</dbReference>
<evidence type="ECO:0000259" key="3">
    <source>
        <dbReference type="PROSITE" id="PS51186"/>
    </source>
</evidence>
<dbReference type="InterPro" id="IPR000182">
    <property type="entry name" value="GNAT_dom"/>
</dbReference>
<proteinExistence type="predicted"/>
<dbReference type="InterPro" id="IPR050832">
    <property type="entry name" value="Bact_Acetyltransf"/>
</dbReference>
<dbReference type="AlphaFoldDB" id="D3Q1B7"/>
<evidence type="ECO:0000313" key="4">
    <source>
        <dbReference type="EMBL" id="ADD45697.1"/>
    </source>
</evidence>